<accession>A0A8H4PME1</accession>
<reference evidence="4 5" key="1">
    <citation type="journal article" date="2020" name="Genome Biol. Evol.">
        <title>A new high-quality draft genome assembly of the Chinese cordyceps Ophiocordyceps sinensis.</title>
        <authorList>
            <person name="Shu R."/>
            <person name="Zhang J."/>
            <person name="Meng Q."/>
            <person name="Zhang H."/>
            <person name="Zhou G."/>
            <person name="Li M."/>
            <person name="Wu P."/>
            <person name="Zhao Y."/>
            <person name="Chen C."/>
            <person name="Qin Q."/>
        </authorList>
    </citation>
    <scope>NUCLEOTIDE SEQUENCE [LARGE SCALE GENOMIC DNA]</scope>
    <source>
        <strain evidence="4 5">IOZ07</strain>
    </source>
</reference>
<evidence type="ECO:0000313" key="4">
    <source>
        <dbReference type="EMBL" id="KAF4505749.1"/>
    </source>
</evidence>
<organism evidence="4 5">
    <name type="scientific">Ophiocordyceps sinensis</name>
    <dbReference type="NCBI Taxonomy" id="72228"/>
    <lineage>
        <taxon>Eukaryota</taxon>
        <taxon>Fungi</taxon>
        <taxon>Dikarya</taxon>
        <taxon>Ascomycota</taxon>
        <taxon>Pezizomycotina</taxon>
        <taxon>Sordariomycetes</taxon>
        <taxon>Hypocreomycetidae</taxon>
        <taxon>Hypocreales</taxon>
        <taxon>Ophiocordycipitaceae</taxon>
        <taxon>Ophiocordyceps</taxon>
    </lineage>
</organism>
<sequence length="279" mass="30153">MRLSLFLGFTAALARPGTARTSAAPAGASPQQHDKRAGCVEPQQAPAINGSDLCNFGVVLFPGFDMIDVFGTLEPLQLMANTVQQMTLSLIAEKLDPVTTASNGPMSKAKNSTFWPAALPNNTFGDDLDLDVLIVPGGPGVRNPDLPAVTDYIARMFPKVKIFITICTGSGLAARAGVLDGVMATTNKNAWETILPMGPRVKWVSPARYVVDGKVWTSSGVTSSLDLVMHFIKTFWDPETEQRISSIIEHVPRLWNEDPFSKHFNIKPTEVQPCAAKTD</sequence>
<dbReference type="OrthoDB" id="543156at2759"/>
<comment type="caution">
    <text evidence="4">The sequence shown here is derived from an EMBL/GenBank/DDBJ whole genome shotgun (WGS) entry which is preliminary data.</text>
</comment>
<dbReference type="Gene3D" id="3.40.50.880">
    <property type="match status" value="1"/>
</dbReference>
<feature type="signal peptide" evidence="2">
    <location>
        <begin position="1"/>
        <end position="19"/>
    </location>
</feature>
<evidence type="ECO:0000313" key="5">
    <source>
        <dbReference type="Proteomes" id="UP000557566"/>
    </source>
</evidence>
<dbReference type="PANTHER" id="PTHR43130:SF15">
    <property type="entry name" value="THIJ_PFPI FAMILY PROTEIN (AFU_ORTHOLOGUE AFUA_5G14240)"/>
    <property type="match status" value="1"/>
</dbReference>
<proteinExistence type="predicted"/>
<dbReference type="InterPro" id="IPR002818">
    <property type="entry name" value="DJ-1/PfpI"/>
</dbReference>
<feature type="chain" id="PRO_5034901316" description="DJ-1/PfpI domain-containing protein" evidence="2">
    <location>
        <begin position="20"/>
        <end position="279"/>
    </location>
</feature>
<dbReference type="AlphaFoldDB" id="A0A8H4PME1"/>
<keyword evidence="5" id="KW-1185">Reference proteome</keyword>
<dbReference type="InterPro" id="IPR029062">
    <property type="entry name" value="Class_I_gatase-like"/>
</dbReference>
<evidence type="ECO:0000259" key="3">
    <source>
        <dbReference type="Pfam" id="PF01965"/>
    </source>
</evidence>
<dbReference type="SUPFAM" id="SSF52317">
    <property type="entry name" value="Class I glutamine amidotransferase-like"/>
    <property type="match status" value="1"/>
</dbReference>
<gene>
    <name evidence="4" type="ORF">G6O67_007665</name>
</gene>
<evidence type="ECO:0000256" key="2">
    <source>
        <dbReference type="SAM" id="SignalP"/>
    </source>
</evidence>
<feature type="domain" description="DJ-1/PfpI" evidence="3">
    <location>
        <begin position="119"/>
        <end position="233"/>
    </location>
</feature>
<evidence type="ECO:0000256" key="1">
    <source>
        <dbReference type="SAM" id="MobiDB-lite"/>
    </source>
</evidence>
<name>A0A8H4PME1_9HYPO</name>
<dbReference type="CDD" id="cd03139">
    <property type="entry name" value="GATase1_PfpI_2"/>
    <property type="match status" value="1"/>
</dbReference>
<keyword evidence="2" id="KW-0732">Signal</keyword>
<dbReference type="Pfam" id="PF01965">
    <property type="entry name" value="DJ-1_PfpI"/>
    <property type="match status" value="1"/>
</dbReference>
<feature type="region of interest" description="Disordered" evidence="1">
    <location>
        <begin position="20"/>
        <end position="40"/>
    </location>
</feature>
<protein>
    <recommendedName>
        <fullName evidence="3">DJ-1/PfpI domain-containing protein</fullName>
    </recommendedName>
</protein>
<dbReference type="Proteomes" id="UP000557566">
    <property type="component" value="Unassembled WGS sequence"/>
</dbReference>
<dbReference type="InterPro" id="IPR052158">
    <property type="entry name" value="INH-QAR"/>
</dbReference>
<dbReference type="PANTHER" id="PTHR43130">
    <property type="entry name" value="ARAC-FAMILY TRANSCRIPTIONAL REGULATOR"/>
    <property type="match status" value="1"/>
</dbReference>
<dbReference type="EMBL" id="JAAVMX010000008">
    <property type="protein sequence ID" value="KAF4505749.1"/>
    <property type="molecule type" value="Genomic_DNA"/>
</dbReference>